<comment type="caution">
    <text evidence="1">The sequence shown here is derived from an EMBL/GenBank/DDBJ whole genome shotgun (WGS) entry which is preliminary data.</text>
</comment>
<sequence length="701" mass="80908">MASNIGVIQTATAILAQPTEIAATMKLEIITQGRNKLENEPVLTFTEVEDQYLVISKIQRAFDLFFETLKPKQLQQLADFLDCLEEKFDDADKKRNPAIFPDPLRERLMDSWINQYVIRFTGEIGNKLSEQELAKANLQIRTILPLEKEIENEFQLFKFRNRNLHEWTKYNSFEDFFKDYYKLTLEGGPKIVIDSQERLSLPLVLKFQAFSEQECKYVFQPGSMRKRNQSELTKTLSTYHDFVSALEEILSTRDLTILELQNYIREDILPVPSAAKKQKTPKHKSILELVVNQVNTPRGLHVKILKLNGIKTLKKLSCDERICCDKRKDAIDLVSVCILLENISQSKPSLEYLRRIDFSDIPITLSVMQAISEVLKGNQLTELCISNIIIYKEDQIIEDPIYIRDLRLYSSLVEGLKENTSLRVLELANCYLDDEIGEEILGALEANANKRINFIKINLAKNELGEESAKLLLKLMRVCPFESIDIRENCIINNAMEDLIIQTRFTSTLQEMRIDGNQAKYQREKDCLYYLCCISCFCFFENNCKKWYNPVFNAIPKKYIQDTITRIAERKQNLQCQTAKFNVSKLRKGMKMDKELKHQMWLKVVEEENRRKKLEEDREHQKRLEIAEKRANKNTIQISQANSVSDSNNTQIKAIQGPPPTLAIAPVVLSADVTMDGGAESKLEGLLQSSAEQKKVADELD</sequence>
<dbReference type="Gene3D" id="3.80.10.10">
    <property type="entry name" value="Ribonuclease Inhibitor"/>
    <property type="match status" value="1"/>
</dbReference>
<dbReference type="SUPFAM" id="SSF52047">
    <property type="entry name" value="RNI-like"/>
    <property type="match status" value="1"/>
</dbReference>
<dbReference type="OrthoDB" id="2163268at2759"/>
<gene>
    <name evidence="1" type="ORF">FGO68_gene2075</name>
</gene>
<organism evidence="1 2">
    <name type="scientific">Halteria grandinella</name>
    <dbReference type="NCBI Taxonomy" id="5974"/>
    <lineage>
        <taxon>Eukaryota</taxon>
        <taxon>Sar</taxon>
        <taxon>Alveolata</taxon>
        <taxon>Ciliophora</taxon>
        <taxon>Intramacronucleata</taxon>
        <taxon>Spirotrichea</taxon>
        <taxon>Stichotrichia</taxon>
        <taxon>Sporadotrichida</taxon>
        <taxon>Halteriidae</taxon>
        <taxon>Halteria</taxon>
    </lineage>
</organism>
<keyword evidence="2" id="KW-1185">Reference proteome</keyword>
<protein>
    <submittedName>
        <fullName evidence="1">Uncharacterized protein</fullName>
    </submittedName>
</protein>
<accession>A0A8J8NXP7</accession>
<name>A0A8J8NXP7_HALGN</name>
<dbReference type="InterPro" id="IPR032675">
    <property type="entry name" value="LRR_dom_sf"/>
</dbReference>
<dbReference type="AlphaFoldDB" id="A0A8J8NXP7"/>
<dbReference type="Proteomes" id="UP000785679">
    <property type="component" value="Unassembled WGS sequence"/>
</dbReference>
<evidence type="ECO:0000313" key="1">
    <source>
        <dbReference type="EMBL" id="TNV82499.1"/>
    </source>
</evidence>
<evidence type="ECO:0000313" key="2">
    <source>
        <dbReference type="Proteomes" id="UP000785679"/>
    </source>
</evidence>
<proteinExistence type="predicted"/>
<dbReference type="EMBL" id="RRYP01004883">
    <property type="protein sequence ID" value="TNV82499.1"/>
    <property type="molecule type" value="Genomic_DNA"/>
</dbReference>
<reference evidence="1" key="1">
    <citation type="submission" date="2019-06" db="EMBL/GenBank/DDBJ databases">
        <authorList>
            <person name="Zheng W."/>
        </authorList>
    </citation>
    <scope>NUCLEOTIDE SEQUENCE</scope>
    <source>
        <strain evidence="1">QDHG01</strain>
    </source>
</reference>